<sequence>MIYPEVPVGAVLAGSARRYGERTALHFYGRELSYTRLYERAGAFANALRENGIGRGDVVAIHLPNCPQYAIAYYGILLAGATFTPANPLLPPADLAAQLADSGAVAVVSWEAAFPAFAAVRAQTGVRLALVTNKEQALDPAARLDVAGAGDFEEFHAGSPTAAPVVEIDLHRDLAHLAYTGGTTGRSKGVQLPHRNVVVNVLQYACNSAGARPELDAEGGLVLGEQGPPEEFPVRYGTGAAVNVTPWFHAMGTVGGLNVPLLSGTTSVLHERFDPAAYLADAERFRVTTMGGAPPLYAALLRHPDLATRDLSSVRTLTSGAAPLAVELIEALRRRFGPEIVIIEGYGLTEVTMGATQNPAAASAVRKPGTVGLPVADTEVRVVDGEGIPVPQGSAGEVVIRGPQVMVGYKDRPDETAATLRGGWLHTGDVGVLDEDGYLRIVDRQKDMLLYKGYNVYPRELEELLFRQPGVVGAAVVGRPDPEVGELAVAFVVAPGRSADDAEVIRAAVNEQVLPYKRIREIRLVEEIPVSAAGKVLKRSLRELLR</sequence>
<dbReference type="InterPro" id="IPR042099">
    <property type="entry name" value="ANL_N_sf"/>
</dbReference>
<accession>A0ABN2NR23</accession>
<dbReference type="Gene3D" id="3.40.50.12780">
    <property type="entry name" value="N-terminal domain of ligase-like"/>
    <property type="match status" value="1"/>
</dbReference>
<evidence type="ECO:0000256" key="1">
    <source>
        <dbReference type="ARBA" id="ARBA00006432"/>
    </source>
</evidence>
<evidence type="ECO:0000259" key="4">
    <source>
        <dbReference type="Pfam" id="PF13193"/>
    </source>
</evidence>
<evidence type="ECO:0000259" key="3">
    <source>
        <dbReference type="Pfam" id="PF00501"/>
    </source>
</evidence>
<organism evidence="5 6">
    <name type="scientific">Pseudonocardia ailaonensis</name>
    <dbReference type="NCBI Taxonomy" id="367279"/>
    <lineage>
        <taxon>Bacteria</taxon>
        <taxon>Bacillati</taxon>
        <taxon>Actinomycetota</taxon>
        <taxon>Actinomycetes</taxon>
        <taxon>Pseudonocardiales</taxon>
        <taxon>Pseudonocardiaceae</taxon>
        <taxon>Pseudonocardia</taxon>
    </lineage>
</organism>
<feature type="domain" description="AMP-binding enzyme C-terminal" evidence="4">
    <location>
        <begin position="460"/>
        <end position="535"/>
    </location>
</feature>
<dbReference type="EMBL" id="BAAAQK010000028">
    <property type="protein sequence ID" value="GAA1878763.1"/>
    <property type="molecule type" value="Genomic_DNA"/>
</dbReference>
<protein>
    <submittedName>
        <fullName evidence="5">AMP-binding protein</fullName>
    </submittedName>
</protein>
<comment type="similarity">
    <text evidence="1">Belongs to the ATP-dependent AMP-binding enzyme family.</text>
</comment>
<gene>
    <name evidence="5" type="ORF">GCM10009836_70190</name>
</gene>
<dbReference type="SUPFAM" id="SSF56801">
    <property type="entry name" value="Acetyl-CoA synthetase-like"/>
    <property type="match status" value="1"/>
</dbReference>
<dbReference type="RefSeq" id="WP_344427420.1">
    <property type="nucleotide sequence ID" value="NZ_BAAAQK010000028.1"/>
</dbReference>
<proteinExistence type="inferred from homology"/>
<name>A0ABN2NR23_9PSEU</name>
<dbReference type="PROSITE" id="PS00455">
    <property type="entry name" value="AMP_BINDING"/>
    <property type="match status" value="1"/>
</dbReference>
<dbReference type="PANTHER" id="PTHR24096">
    <property type="entry name" value="LONG-CHAIN-FATTY-ACID--COA LIGASE"/>
    <property type="match status" value="1"/>
</dbReference>
<evidence type="ECO:0000313" key="5">
    <source>
        <dbReference type="EMBL" id="GAA1878763.1"/>
    </source>
</evidence>
<reference evidence="5 6" key="1">
    <citation type="journal article" date="2019" name="Int. J. Syst. Evol. Microbiol.">
        <title>The Global Catalogue of Microorganisms (GCM) 10K type strain sequencing project: providing services to taxonomists for standard genome sequencing and annotation.</title>
        <authorList>
            <consortium name="The Broad Institute Genomics Platform"/>
            <consortium name="The Broad Institute Genome Sequencing Center for Infectious Disease"/>
            <person name="Wu L."/>
            <person name="Ma J."/>
        </authorList>
    </citation>
    <scope>NUCLEOTIDE SEQUENCE [LARGE SCALE GENOMIC DNA]</scope>
    <source>
        <strain evidence="5 6">JCM 16009</strain>
    </source>
</reference>
<comment type="caution">
    <text evidence="5">The sequence shown here is derived from an EMBL/GenBank/DDBJ whole genome shotgun (WGS) entry which is preliminary data.</text>
</comment>
<feature type="domain" description="AMP-dependent synthetase/ligase" evidence="3">
    <location>
        <begin position="15"/>
        <end position="409"/>
    </location>
</feature>
<dbReference type="InterPro" id="IPR025110">
    <property type="entry name" value="AMP-bd_C"/>
</dbReference>
<keyword evidence="6" id="KW-1185">Reference proteome</keyword>
<dbReference type="InterPro" id="IPR020845">
    <property type="entry name" value="AMP-binding_CS"/>
</dbReference>
<evidence type="ECO:0000256" key="2">
    <source>
        <dbReference type="ARBA" id="ARBA00022598"/>
    </source>
</evidence>
<dbReference type="Proteomes" id="UP001500449">
    <property type="component" value="Unassembled WGS sequence"/>
</dbReference>
<dbReference type="InterPro" id="IPR045851">
    <property type="entry name" value="AMP-bd_C_sf"/>
</dbReference>
<dbReference type="Pfam" id="PF00501">
    <property type="entry name" value="AMP-binding"/>
    <property type="match status" value="1"/>
</dbReference>
<dbReference type="PANTHER" id="PTHR24096:SF149">
    <property type="entry name" value="AMP-BINDING DOMAIN-CONTAINING PROTEIN-RELATED"/>
    <property type="match status" value="1"/>
</dbReference>
<keyword evidence="2" id="KW-0436">Ligase</keyword>
<evidence type="ECO:0000313" key="6">
    <source>
        <dbReference type="Proteomes" id="UP001500449"/>
    </source>
</evidence>
<dbReference type="Gene3D" id="3.30.300.30">
    <property type="match status" value="1"/>
</dbReference>
<dbReference type="Pfam" id="PF13193">
    <property type="entry name" value="AMP-binding_C"/>
    <property type="match status" value="1"/>
</dbReference>
<dbReference type="InterPro" id="IPR000873">
    <property type="entry name" value="AMP-dep_synth/lig_dom"/>
</dbReference>